<proteinExistence type="predicted"/>
<sequence>MASSALAATRARIAQLDVEIERLQRLLDPLLAERDKCQQTIVDYKYPILTLPAEIASEIFLQFIPSYPERPSFWGFQSPSFLFQICRQWRDVALTTPALWSTMELVLELSGYHAQQLDLLKIWLERSGGCGLSIRLEYIEDEDDDIGIIGECVDALLCHVSRWQDMEIIAPFEDLRKIAGSMPLLRSVTIGTECWPDVLPEAPAALFTNAPALKHVVLAKTFNPFLVALPWSQVTTLEAQALYAREAIEILRHTTVLEDCAVTIHNGQPSTASSIPPLPLRSLGSLRLQSVAGITDGMCQFFKALRLPVLQTLSVREAFLGLDPVATLSAVCPNGCPQEIEIFHARTPQEVYAGAFPLASLTVLS</sequence>
<protein>
    <recommendedName>
        <fullName evidence="4">F-box domain-containing protein</fullName>
    </recommendedName>
</protein>
<evidence type="ECO:0000256" key="1">
    <source>
        <dbReference type="SAM" id="Coils"/>
    </source>
</evidence>
<keyword evidence="1" id="KW-0175">Coiled coil</keyword>
<feature type="coiled-coil region" evidence="1">
    <location>
        <begin position="6"/>
        <end position="33"/>
    </location>
</feature>
<dbReference type="AlphaFoldDB" id="A0AAD7BXM5"/>
<keyword evidence="3" id="KW-1185">Reference proteome</keyword>
<evidence type="ECO:0000313" key="3">
    <source>
        <dbReference type="Proteomes" id="UP001221142"/>
    </source>
</evidence>
<gene>
    <name evidence="2" type="ORF">FB45DRAFT_832669</name>
</gene>
<dbReference type="Gene3D" id="3.80.10.10">
    <property type="entry name" value="Ribonuclease Inhibitor"/>
    <property type="match status" value="1"/>
</dbReference>
<dbReference type="InterPro" id="IPR032675">
    <property type="entry name" value="LRR_dom_sf"/>
</dbReference>
<comment type="caution">
    <text evidence="2">The sequence shown here is derived from an EMBL/GenBank/DDBJ whole genome shotgun (WGS) entry which is preliminary data.</text>
</comment>
<dbReference type="Proteomes" id="UP001221142">
    <property type="component" value="Unassembled WGS sequence"/>
</dbReference>
<name>A0AAD7BXM5_9AGAR</name>
<evidence type="ECO:0000313" key="2">
    <source>
        <dbReference type="EMBL" id="KAJ7633179.1"/>
    </source>
</evidence>
<evidence type="ECO:0008006" key="4">
    <source>
        <dbReference type="Google" id="ProtNLM"/>
    </source>
</evidence>
<organism evidence="2 3">
    <name type="scientific">Roridomyces roridus</name>
    <dbReference type="NCBI Taxonomy" id="1738132"/>
    <lineage>
        <taxon>Eukaryota</taxon>
        <taxon>Fungi</taxon>
        <taxon>Dikarya</taxon>
        <taxon>Basidiomycota</taxon>
        <taxon>Agaricomycotina</taxon>
        <taxon>Agaricomycetes</taxon>
        <taxon>Agaricomycetidae</taxon>
        <taxon>Agaricales</taxon>
        <taxon>Marasmiineae</taxon>
        <taxon>Mycenaceae</taxon>
        <taxon>Roridomyces</taxon>
    </lineage>
</organism>
<reference evidence="2" key="1">
    <citation type="submission" date="2023-03" db="EMBL/GenBank/DDBJ databases">
        <title>Massive genome expansion in bonnet fungi (Mycena s.s.) driven by repeated elements and novel gene families across ecological guilds.</title>
        <authorList>
            <consortium name="Lawrence Berkeley National Laboratory"/>
            <person name="Harder C.B."/>
            <person name="Miyauchi S."/>
            <person name="Viragh M."/>
            <person name="Kuo A."/>
            <person name="Thoen E."/>
            <person name="Andreopoulos B."/>
            <person name="Lu D."/>
            <person name="Skrede I."/>
            <person name="Drula E."/>
            <person name="Henrissat B."/>
            <person name="Morin E."/>
            <person name="Kohler A."/>
            <person name="Barry K."/>
            <person name="LaButti K."/>
            <person name="Morin E."/>
            <person name="Salamov A."/>
            <person name="Lipzen A."/>
            <person name="Mereny Z."/>
            <person name="Hegedus B."/>
            <person name="Baldrian P."/>
            <person name="Stursova M."/>
            <person name="Weitz H."/>
            <person name="Taylor A."/>
            <person name="Grigoriev I.V."/>
            <person name="Nagy L.G."/>
            <person name="Martin F."/>
            <person name="Kauserud H."/>
        </authorList>
    </citation>
    <scope>NUCLEOTIDE SEQUENCE</scope>
    <source>
        <strain evidence="2">9284</strain>
    </source>
</reference>
<dbReference type="EMBL" id="JARKIF010000008">
    <property type="protein sequence ID" value="KAJ7633179.1"/>
    <property type="molecule type" value="Genomic_DNA"/>
</dbReference>
<accession>A0AAD7BXM5</accession>